<dbReference type="EMBL" id="BMXV01000002">
    <property type="protein sequence ID" value="GGY65111.1"/>
    <property type="molecule type" value="Genomic_DNA"/>
</dbReference>
<dbReference type="InterPro" id="IPR043130">
    <property type="entry name" value="CDP-OH_PTrfase_TM_dom"/>
</dbReference>
<keyword evidence="11 16" id="KW-0472">Membrane</keyword>
<proteinExistence type="inferred from homology"/>
<evidence type="ECO:0000256" key="5">
    <source>
        <dbReference type="ARBA" id="ARBA00014944"/>
    </source>
</evidence>
<evidence type="ECO:0000256" key="10">
    <source>
        <dbReference type="ARBA" id="ARBA00023098"/>
    </source>
</evidence>
<keyword evidence="8 16" id="KW-0812">Transmembrane</keyword>
<keyword evidence="9 16" id="KW-1133">Transmembrane helix</keyword>
<evidence type="ECO:0000256" key="15">
    <source>
        <dbReference type="RuleBase" id="RU003750"/>
    </source>
</evidence>
<keyword evidence="7 15" id="KW-0808">Transferase</keyword>
<evidence type="ECO:0000256" key="13">
    <source>
        <dbReference type="ARBA" id="ARBA00023264"/>
    </source>
</evidence>
<dbReference type="PROSITE" id="PS00379">
    <property type="entry name" value="CDP_ALCOHOL_P_TRANSF"/>
    <property type="match status" value="1"/>
</dbReference>
<dbReference type="InterPro" id="IPR048254">
    <property type="entry name" value="CDP_ALCOHOL_P_TRANSF_CS"/>
</dbReference>
<keyword evidence="18" id="KW-1185">Reference proteome</keyword>
<dbReference type="PANTHER" id="PTHR14269:SF11">
    <property type="entry name" value="CDP-DIACYLGLYCEROL--GLYCEROL-3-PHOSPHATE 3-PHOSPHATIDYLTRANSFERASE"/>
    <property type="match status" value="1"/>
</dbReference>
<feature type="transmembrane region" description="Helical" evidence="16">
    <location>
        <begin position="156"/>
        <end position="177"/>
    </location>
</feature>
<comment type="subcellular location">
    <subcellularLocation>
        <location evidence="1">Membrane</location>
        <topology evidence="1">Multi-pass membrane protein</topology>
    </subcellularLocation>
</comment>
<keyword evidence="10" id="KW-0443">Lipid metabolism</keyword>
<evidence type="ECO:0000256" key="4">
    <source>
        <dbReference type="ARBA" id="ARBA00013170"/>
    </source>
</evidence>
<dbReference type="PIRSF" id="PIRSF000847">
    <property type="entry name" value="Phos_ph_gly_syn"/>
    <property type="match status" value="1"/>
</dbReference>
<dbReference type="Pfam" id="PF01066">
    <property type="entry name" value="CDP-OH_P_transf"/>
    <property type="match status" value="1"/>
</dbReference>
<evidence type="ECO:0000256" key="2">
    <source>
        <dbReference type="ARBA" id="ARBA00005042"/>
    </source>
</evidence>
<evidence type="ECO:0000256" key="8">
    <source>
        <dbReference type="ARBA" id="ARBA00022692"/>
    </source>
</evidence>
<evidence type="ECO:0000256" key="14">
    <source>
        <dbReference type="ARBA" id="ARBA00048586"/>
    </source>
</evidence>
<evidence type="ECO:0000256" key="9">
    <source>
        <dbReference type="ARBA" id="ARBA00022989"/>
    </source>
</evidence>
<keyword evidence="13" id="KW-1208">Phospholipid metabolism</keyword>
<organism evidence="17 18">
    <name type="scientific">Marinobacter zhanjiangensis</name>
    <dbReference type="NCBI Taxonomy" id="578215"/>
    <lineage>
        <taxon>Bacteria</taxon>
        <taxon>Pseudomonadati</taxon>
        <taxon>Pseudomonadota</taxon>
        <taxon>Gammaproteobacteria</taxon>
        <taxon>Pseudomonadales</taxon>
        <taxon>Marinobacteraceae</taxon>
        <taxon>Marinobacter</taxon>
    </lineage>
</organism>
<evidence type="ECO:0000256" key="1">
    <source>
        <dbReference type="ARBA" id="ARBA00004141"/>
    </source>
</evidence>
<feature type="transmembrane region" description="Helical" evidence="16">
    <location>
        <begin position="7"/>
        <end position="28"/>
    </location>
</feature>
<feature type="transmembrane region" description="Helical" evidence="16">
    <location>
        <begin position="34"/>
        <end position="52"/>
    </location>
</feature>
<keyword evidence="6" id="KW-0444">Lipid biosynthesis</keyword>
<evidence type="ECO:0000256" key="11">
    <source>
        <dbReference type="ARBA" id="ARBA00023136"/>
    </source>
</evidence>
<gene>
    <name evidence="17" type="ORF">GCM10007071_09810</name>
</gene>
<dbReference type="InterPro" id="IPR050324">
    <property type="entry name" value="CDP-alcohol_PTase-I"/>
</dbReference>
<dbReference type="InterPro" id="IPR000462">
    <property type="entry name" value="CDP-OH_P_trans"/>
</dbReference>
<comment type="caution">
    <text evidence="17">The sequence shown here is derived from an EMBL/GenBank/DDBJ whole genome shotgun (WGS) entry which is preliminary data.</text>
</comment>
<dbReference type="Proteomes" id="UP000601597">
    <property type="component" value="Unassembled WGS sequence"/>
</dbReference>
<comment type="similarity">
    <text evidence="3 15">Belongs to the CDP-alcohol phosphatidyltransferase class-I family.</text>
</comment>
<dbReference type="InterPro" id="IPR004570">
    <property type="entry name" value="Phosphatidylglycerol_P_synth"/>
</dbReference>
<evidence type="ECO:0000313" key="18">
    <source>
        <dbReference type="Proteomes" id="UP000601597"/>
    </source>
</evidence>
<feature type="transmembrane region" description="Helical" evidence="16">
    <location>
        <begin position="73"/>
        <end position="91"/>
    </location>
</feature>
<evidence type="ECO:0000256" key="6">
    <source>
        <dbReference type="ARBA" id="ARBA00022516"/>
    </source>
</evidence>
<evidence type="ECO:0000256" key="12">
    <source>
        <dbReference type="ARBA" id="ARBA00023209"/>
    </source>
</evidence>
<sequence length="185" mass="20384">MLNRWRWIPNGLTFLRILLVIPFAWMLADDNHQAALVLFFVAAATDGLDGLLARVYGWKSRLGAIADPLADKLLLVVAYLMLSVTGVLPMWLFVLVLGRDLLIVGGGLLFHRLIGPFEVRPSVFGKLNTLVQILAALAVMFWEAGLDLPARPHEVAIWAVAFMALVSGLHYVGSWGIRAARSRVS</sequence>
<evidence type="ECO:0000256" key="3">
    <source>
        <dbReference type="ARBA" id="ARBA00010441"/>
    </source>
</evidence>
<evidence type="ECO:0000313" key="17">
    <source>
        <dbReference type="EMBL" id="GGY65111.1"/>
    </source>
</evidence>
<protein>
    <recommendedName>
        <fullName evidence="5">CDP-diacylglycerol--glycerol-3-phosphate 3-phosphatidyltransferase</fullName>
        <ecNumber evidence="4">2.7.8.5</ecNumber>
    </recommendedName>
</protein>
<dbReference type="RefSeq" id="WP_189573682.1">
    <property type="nucleotide sequence ID" value="NZ_BMXV01000002.1"/>
</dbReference>
<comment type="pathway">
    <text evidence="2">Phospholipid metabolism; phosphatidylglycerol biosynthesis; phosphatidylglycerol from CDP-diacylglycerol: step 1/2.</text>
</comment>
<dbReference type="Gene3D" id="1.20.120.1760">
    <property type="match status" value="1"/>
</dbReference>
<dbReference type="EC" id="2.7.8.5" evidence="4"/>
<evidence type="ECO:0000256" key="7">
    <source>
        <dbReference type="ARBA" id="ARBA00022679"/>
    </source>
</evidence>
<evidence type="ECO:0000256" key="16">
    <source>
        <dbReference type="SAM" id="Phobius"/>
    </source>
</evidence>
<name>A0ABQ3ASD4_9GAMM</name>
<keyword evidence="12" id="KW-0594">Phospholipid biosynthesis</keyword>
<accession>A0ABQ3ASD4</accession>
<comment type="catalytic activity">
    <reaction evidence="14">
        <text>a CDP-1,2-diacyl-sn-glycerol + sn-glycerol 3-phosphate = a 1,2-diacyl-sn-glycero-3-phospho-(1'-sn-glycero-3'-phosphate) + CMP + H(+)</text>
        <dbReference type="Rhea" id="RHEA:12593"/>
        <dbReference type="ChEBI" id="CHEBI:15378"/>
        <dbReference type="ChEBI" id="CHEBI:57597"/>
        <dbReference type="ChEBI" id="CHEBI:58332"/>
        <dbReference type="ChEBI" id="CHEBI:60110"/>
        <dbReference type="ChEBI" id="CHEBI:60377"/>
        <dbReference type="EC" id="2.7.8.5"/>
    </reaction>
</comment>
<reference evidence="18" key="1">
    <citation type="journal article" date="2019" name="Int. J. Syst. Evol. Microbiol.">
        <title>The Global Catalogue of Microorganisms (GCM) 10K type strain sequencing project: providing services to taxonomists for standard genome sequencing and annotation.</title>
        <authorList>
            <consortium name="The Broad Institute Genomics Platform"/>
            <consortium name="The Broad Institute Genome Sequencing Center for Infectious Disease"/>
            <person name="Wu L."/>
            <person name="Ma J."/>
        </authorList>
    </citation>
    <scope>NUCLEOTIDE SEQUENCE [LARGE SCALE GENOMIC DNA]</scope>
    <source>
        <strain evidence="18">KCTC 22280</strain>
    </source>
</reference>
<dbReference type="PANTHER" id="PTHR14269">
    <property type="entry name" value="CDP-DIACYLGLYCEROL--GLYCEROL-3-PHOSPHATE 3-PHOSPHATIDYLTRANSFERASE-RELATED"/>
    <property type="match status" value="1"/>
</dbReference>